<protein>
    <recommendedName>
        <fullName evidence="10">Polysaccharide biosynthesis protein</fullName>
    </recommendedName>
</protein>
<evidence type="ECO:0000256" key="2">
    <source>
        <dbReference type="ARBA" id="ARBA00022475"/>
    </source>
</evidence>
<feature type="transmembrane region" description="Helical" evidence="7">
    <location>
        <begin position="366"/>
        <end position="387"/>
    </location>
</feature>
<evidence type="ECO:0000256" key="7">
    <source>
        <dbReference type="SAM" id="Phobius"/>
    </source>
</evidence>
<evidence type="ECO:0000256" key="3">
    <source>
        <dbReference type="ARBA" id="ARBA00022692"/>
    </source>
</evidence>
<feature type="transmembrane region" description="Helical" evidence="7">
    <location>
        <begin position="333"/>
        <end position="354"/>
    </location>
</feature>
<dbReference type="PANTHER" id="PTHR30250">
    <property type="entry name" value="PST FAMILY PREDICTED COLANIC ACID TRANSPORTER"/>
    <property type="match status" value="1"/>
</dbReference>
<comment type="subcellular location">
    <subcellularLocation>
        <location evidence="1">Cell membrane</location>
        <topology evidence="1">Multi-pass membrane protein</topology>
    </subcellularLocation>
</comment>
<feature type="transmembrane region" description="Helical" evidence="7">
    <location>
        <begin position="128"/>
        <end position="146"/>
    </location>
</feature>
<evidence type="ECO:0000313" key="8">
    <source>
        <dbReference type="EMBL" id="MEE6259043.1"/>
    </source>
</evidence>
<feature type="region of interest" description="Disordered" evidence="6">
    <location>
        <begin position="1"/>
        <end position="20"/>
    </location>
</feature>
<keyword evidence="3 7" id="KW-0812">Transmembrane</keyword>
<feature type="transmembrane region" description="Helical" evidence="7">
    <location>
        <begin position="303"/>
        <end position="327"/>
    </location>
</feature>
<feature type="transmembrane region" description="Helical" evidence="7">
    <location>
        <begin position="393"/>
        <end position="412"/>
    </location>
</feature>
<dbReference type="PANTHER" id="PTHR30250:SF11">
    <property type="entry name" value="O-ANTIGEN TRANSPORTER-RELATED"/>
    <property type="match status" value="1"/>
</dbReference>
<keyword evidence="5 7" id="KW-0472">Membrane</keyword>
<evidence type="ECO:0000256" key="6">
    <source>
        <dbReference type="SAM" id="MobiDB-lite"/>
    </source>
</evidence>
<evidence type="ECO:0000256" key="1">
    <source>
        <dbReference type="ARBA" id="ARBA00004651"/>
    </source>
</evidence>
<feature type="transmembrane region" description="Helical" evidence="7">
    <location>
        <begin position="230"/>
        <end position="252"/>
    </location>
</feature>
<proteinExistence type="predicted"/>
<feature type="transmembrane region" description="Helical" evidence="7">
    <location>
        <begin position="258"/>
        <end position="282"/>
    </location>
</feature>
<feature type="compositionally biased region" description="Basic and acidic residues" evidence="6">
    <location>
        <begin position="8"/>
        <end position="19"/>
    </location>
</feature>
<evidence type="ECO:0000256" key="5">
    <source>
        <dbReference type="ARBA" id="ARBA00023136"/>
    </source>
</evidence>
<feature type="transmembrane region" description="Helical" evidence="7">
    <location>
        <begin position="102"/>
        <end position="122"/>
    </location>
</feature>
<evidence type="ECO:0000256" key="4">
    <source>
        <dbReference type="ARBA" id="ARBA00022989"/>
    </source>
</evidence>
<evidence type="ECO:0000313" key="9">
    <source>
        <dbReference type="Proteomes" id="UP001332243"/>
    </source>
</evidence>
<feature type="transmembrane region" description="Helical" evidence="7">
    <location>
        <begin position="70"/>
        <end position="90"/>
    </location>
</feature>
<dbReference type="RefSeq" id="WP_331214154.1">
    <property type="nucleotide sequence ID" value="NZ_JAZGQK010000007.1"/>
</dbReference>
<accession>A0ABU7RRB2</accession>
<comment type="caution">
    <text evidence="8">The sequence shown here is derived from an EMBL/GenBank/DDBJ whole genome shotgun (WGS) entry which is preliminary data.</text>
</comment>
<dbReference type="EMBL" id="JAZGQK010000007">
    <property type="protein sequence ID" value="MEE6259043.1"/>
    <property type="molecule type" value="Genomic_DNA"/>
</dbReference>
<feature type="transmembrane region" description="Helical" evidence="7">
    <location>
        <begin position="36"/>
        <end position="58"/>
    </location>
</feature>
<feature type="transmembrane region" description="Helical" evidence="7">
    <location>
        <begin position="166"/>
        <end position="183"/>
    </location>
</feature>
<feature type="transmembrane region" description="Helical" evidence="7">
    <location>
        <begin position="189"/>
        <end position="209"/>
    </location>
</feature>
<organism evidence="8 9">
    <name type="scientific">Plantactinospora sonchi</name>
    <dbReference type="NCBI Taxonomy" id="1544735"/>
    <lineage>
        <taxon>Bacteria</taxon>
        <taxon>Bacillati</taxon>
        <taxon>Actinomycetota</taxon>
        <taxon>Actinomycetes</taxon>
        <taxon>Micromonosporales</taxon>
        <taxon>Micromonosporaceae</taxon>
        <taxon>Plantactinospora</taxon>
    </lineage>
</organism>
<reference evidence="8 9" key="1">
    <citation type="submission" date="2024-01" db="EMBL/GenBank/DDBJ databases">
        <title>Genome insights into Plantactinospora sonchi sp. nov.</title>
        <authorList>
            <person name="Wang L."/>
        </authorList>
    </citation>
    <scope>NUCLEOTIDE SEQUENCE [LARGE SCALE GENOMIC DNA]</scope>
    <source>
        <strain evidence="8 9">NEAU-QY2</strain>
    </source>
</reference>
<dbReference type="InterPro" id="IPR050833">
    <property type="entry name" value="Poly_Biosynth_Transport"/>
</dbReference>
<gene>
    <name evidence="8" type="ORF">V1633_11145</name>
</gene>
<evidence type="ECO:0008006" key="10">
    <source>
        <dbReference type="Google" id="ProtNLM"/>
    </source>
</evidence>
<keyword evidence="2" id="KW-1003">Cell membrane</keyword>
<name>A0ABU7RRB2_9ACTN</name>
<keyword evidence="4 7" id="KW-1133">Transmembrane helix</keyword>
<sequence>MPSAAPERTTRTARRETPRRATISGARARVGRVGTLLTNGALLSIGVITSVTISRALGPSGRGEYVTWQTWATTLGILALGGLPQVLVLDDRSRGRHTLGEVLRALAVTLCVGVVMVAVLSALWRPHWVVLVASILVVTATQFGSIGPSEAQRMGRMGMEFNAARVTPQLAALLAMTGLLLAGPRSVSVWLLTIASLQAVAVIVWVVLATERGTVPGTSTGRTLKHSLRLTPGNIVTFTQYRLDLLVVTALFSHETVAFYAIGLAAQNAVLAAGQSYGMNWFARRGSEFSDRHRALRRELRKVVVMTLAIAVPLAASSALWVTGLYGTGFSPAVSVVAVLCFVGIAQSLDYLLAHECLMSGRGSRIALYRMPSLTMLIIGFGAVGLLGWPIHVAALIPGLSYLLSSAVFLVLSRSAVNQAAESGEATTATADHHR</sequence>
<keyword evidence="9" id="KW-1185">Reference proteome</keyword>
<dbReference type="Proteomes" id="UP001332243">
    <property type="component" value="Unassembled WGS sequence"/>
</dbReference>